<dbReference type="Gene3D" id="2.120.10.10">
    <property type="match status" value="1"/>
</dbReference>
<organism evidence="4 5">
    <name type="scientific">Trypanosoma rangeli</name>
    <dbReference type="NCBI Taxonomy" id="5698"/>
    <lineage>
        <taxon>Eukaryota</taxon>
        <taxon>Discoba</taxon>
        <taxon>Euglenozoa</taxon>
        <taxon>Kinetoplastea</taxon>
        <taxon>Metakinetoplastina</taxon>
        <taxon>Trypanosomatida</taxon>
        <taxon>Trypanosomatidae</taxon>
        <taxon>Trypanosoma</taxon>
        <taxon>Herpetosoma</taxon>
    </lineage>
</organism>
<evidence type="ECO:0000259" key="2">
    <source>
        <dbReference type="Pfam" id="PF13859"/>
    </source>
</evidence>
<dbReference type="InterPro" id="IPR008377">
    <property type="entry name" value="Sialidase_trypan"/>
</dbReference>
<protein>
    <submittedName>
        <fullName evidence="4">Trans-sialidase</fullName>
    </submittedName>
</protein>
<dbReference type="RefSeq" id="XP_029232966.1">
    <property type="nucleotide sequence ID" value="XM_029387193.1"/>
</dbReference>
<dbReference type="PRINTS" id="PR01803">
    <property type="entry name" value="TCSIALIDASE"/>
</dbReference>
<dbReference type="InterPro" id="IPR055239">
    <property type="entry name" value="TS_C"/>
</dbReference>
<sequence>EWGETHALNDGSVSIPDSLTQLSAGGGSGVVLSDGTLVFPMQATKTGGKTVLLAMRFTKSKRKWELSYSTMAADCRDPSIVEWDGQTLLMIASCGDGYYHVYESASGGKIWSQLGVPITRAWENSQNRQAGGAQSGVTTVEIEGRKVMLLTVPVLAEEGSGAAKGKGRLRLWLTDTVHTVDVGSVSREGDDAGAGSLLYGSKKKELILLYEKKTSGDSYSLVTVNLTAQLQRVHEVVRTWKDVDNTLKTCSASGQAKGLCAGPVPTKGLVGFLSAKSTGSEWGDEYFGVNATVTQGKRRVPNGVTFQGAGAGAVWPVAKAGQIQLYCFAKNRFTLAATVSIHASPGKDGSSIPLMGAKMMDANSTVLFGLSYTRAKKWEVTVNGKSRNLSADAGEWVDNATYHVALCMHDLNDWHVYVDGKKICSSNRVGHFMKRGAISHFYVGGDSAKGAEGSHHVTVANVLLYNRLLEEGEVQTLAARKVTIPPPEAEKPPIPQGTRVGGEGAAGAQPLPDVVTSKSTAGPRAKSSKADSSVRGCGAAVLLPLLLLGLWGGVSLV</sequence>
<dbReference type="AlphaFoldDB" id="A0A422MNL2"/>
<comment type="caution">
    <text evidence="4">The sequence shown here is derived from an EMBL/GenBank/DDBJ whole genome shotgun (WGS) entry which is preliminary data.</text>
</comment>
<dbReference type="Pfam" id="PF22925">
    <property type="entry name" value="TS_C"/>
    <property type="match status" value="1"/>
</dbReference>
<evidence type="ECO:0000256" key="1">
    <source>
        <dbReference type="SAM" id="MobiDB-lite"/>
    </source>
</evidence>
<dbReference type="Gene3D" id="2.60.120.200">
    <property type="match status" value="1"/>
</dbReference>
<dbReference type="GO" id="GO:0004308">
    <property type="term" value="F:exo-alpha-sialidase activity"/>
    <property type="evidence" value="ECO:0007669"/>
    <property type="project" value="InterPro"/>
</dbReference>
<dbReference type="InterPro" id="IPR011040">
    <property type="entry name" value="Sialidase"/>
</dbReference>
<dbReference type="Pfam" id="PF11052">
    <property type="entry name" value="Tr-sialidase_C"/>
    <property type="match status" value="1"/>
</dbReference>
<evidence type="ECO:0000259" key="3">
    <source>
        <dbReference type="Pfam" id="PF22925"/>
    </source>
</evidence>
<keyword evidence="5" id="KW-1185">Reference proteome</keyword>
<evidence type="ECO:0000313" key="5">
    <source>
        <dbReference type="Proteomes" id="UP000283634"/>
    </source>
</evidence>
<evidence type="ECO:0000313" key="4">
    <source>
        <dbReference type="EMBL" id="RNE94805.1"/>
    </source>
</evidence>
<accession>A0A422MNL2</accession>
<dbReference type="InterPro" id="IPR013320">
    <property type="entry name" value="ConA-like_dom_sf"/>
</dbReference>
<feature type="non-terminal residue" evidence="4">
    <location>
        <position position="1"/>
    </location>
</feature>
<dbReference type="CDD" id="cd15482">
    <property type="entry name" value="Sialidase_non-viral"/>
    <property type="match status" value="1"/>
</dbReference>
<dbReference type="SUPFAM" id="SSF50939">
    <property type="entry name" value="Sialidases"/>
    <property type="match status" value="1"/>
</dbReference>
<dbReference type="OrthoDB" id="251347at2759"/>
<proteinExistence type="predicted"/>
<feature type="region of interest" description="Disordered" evidence="1">
    <location>
        <begin position="485"/>
        <end position="531"/>
    </location>
</feature>
<dbReference type="EMBL" id="MKGL01001066">
    <property type="protein sequence ID" value="RNE94805.1"/>
    <property type="molecule type" value="Genomic_DNA"/>
</dbReference>
<dbReference type="InterPro" id="IPR036278">
    <property type="entry name" value="Sialidase_sf"/>
</dbReference>
<dbReference type="VEuPathDB" id="TriTrypDB:TRSC58_07135"/>
<dbReference type="Pfam" id="PF13859">
    <property type="entry name" value="BNR_3"/>
    <property type="match status" value="1"/>
</dbReference>
<feature type="compositionally biased region" description="Pro residues" evidence="1">
    <location>
        <begin position="485"/>
        <end position="495"/>
    </location>
</feature>
<gene>
    <name evidence="4" type="ORF">TraAM80_10581</name>
</gene>
<reference evidence="4 5" key="1">
    <citation type="journal article" date="2018" name="BMC Genomics">
        <title>Genomic comparison of Trypanosoma conorhini and Trypanosoma rangeli to Trypanosoma cruzi strains of high and low virulence.</title>
        <authorList>
            <person name="Bradwell K.R."/>
            <person name="Koparde V.N."/>
            <person name="Matveyev A.V."/>
            <person name="Serrano M.G."/>
            <person name="Alves J.M."/>
            <person name="Parikh H."/>
            <person name="Huang B."/>
            <person name="Lee V."/>
            <person name="Espinosa-Alvarez O."/>
            <person name="Ortiz P.A."/>
            <person name="Costa-Martins A.G."/>
            <person name="Teixeira M.M."/>
            <person name="Buck G.A."/>
        </authorList>
    </citation>
    <scope>NUCLEOTIDE SEQUENCE [LARGE SCALE GENOMIC DNA]</scope>
    <source>
        <strain evidence="4 5">AM80</strain>
    </source>
</reference>
<dbReference type="Proteomes" id="UP000283634">
    <property type="component" value="Unassembled WGS sequence"/>
</dbReference>
<dbReference type="GeneID" id="40334514"/>
<dbReference type="SUPFAM" id="SSF49899">
    <property type="entry name" value="Concanavalin A-like lectins/glucanases"/>
    <property type="match status" value="1"/>
</dbReference>
<feature type="domain" description="Sialidase" evidence="2">
    <location>
        <begin position="2"/>
        <end position="211"/>
    </location>
</feature>
<feature type="domain" description="Trans-sialidase C-terminal" evidence="3">
    <location>
        <begin position="265"/>
        <end position="471"/>
    </location>
</feature>
<name>A0A422MNL2_TRYRA</name>
<dbReference type="InterPro" id="IPR021287">
    <property type="entry name" value="Trans-sialidase_CS"/>
</dbReference>